<dbReference type="AlphaFoldDB" id="A0A0S7EJ27"/>
<reference evidence="2" key="1">
    <citation type="submission" date="2014-12" db="EMBL/GenBank/DDBJ databases">
        <title>Parallel Evolution in Life History Adaptation Evident in the Tissue-Specific Poeciliopsis prolifica transcriptome.</title>
        <authorList>
            <person name="Jue N.K."/>
            <person name="Foley R.J."/>
            <person name="Obergfell C."/>
            <person name="Reznick D.N."/>
            <person name="O'Neill R.J."/>
            <person name="O'Neill M.J."/>
        </authorList>
    </citation>
    <scope>NUCLEOTIDE SEQUENCE</scope>
</reference>
<proteinExistence type="predicted"/>
<protein>
    <submittedName>
        <fullName evidence="2">PPUP9367</fullName>
    </submittedName>
</protein>
<gene>
    <name evidence="2" type="primary">PPUP9367</name>
</gene>
<accession>A0A0S7EJ27</accession>
<dbReference type="EMBL" id="GBYX01476553">
    <property type="protein sequence ID" value="JAO05124.1"/>
    <property type="molecule type" value="Transcribed_RNA"/>
</dbReference>
<evidence type="ECO:0000313" key="2">
    <source>
        <dbReference type="EMBL" id="JAO05124.1"/>
    </source>
</evidence>
<evidence type="ECO:0000256" key="1">
    <source>
        <dbReference type="SAM" id="MobiDB-lite"/>
    </source>
</evidence>
<feature type="region of interest" description="Disordered" evidence="1">
    <location>
        <begin position="74"/>
        <end position="99"/>
    </location>
</feature>
<sequence length="99" mass="11449">MPAYQHPMTNNENNKVTNCRRRLPAKMCMIIRKACSLCSLVTGNLLEADEKSEATWKVEEMIKHSKRDLSAVFSSLQSDRRRPPARLVTIEPRRHTINK</sequence>
<organism evidence="2">
    <name type="scientific">Poeciliopsis prolifica</name>
    <name type="common">blackstripe livebearer</name>
    <dbReference type="NCBI Taxonomy" id="188132"/>
    <lineage>
        <taxon>Eukaryota</taxon>
        <taxon>Metazoa</taxon>
        <taxon>Chordata</taxon>
        <taxon>Craniata</taxon>
        <taxon>Vertebrata</taxon>
        <taxon>Euteleostomi</taxon>
        <taxon>Actinopterygii</taxon>
        <taxon>Neopterygii</taxon>
        <taxon>Teleostei</taxon>
        <taxon>Neoteleostei</taxon>
        <taxon>Acanthomorphata</taxon>
        <taxon>Ovalentaria</taxon>
        <taxon>Atherinomorphae</taxon>
        <taxon>Cyprinodontiformes</taxon>
        <taxon>Poeciliidae</taxon>
        <taxon>Poeciliinae</taxon>
        <taxon>Poeciliopsis</taxon>
    </lineage>
</organism>
<name>A0A0S7EJ27_9TELE</name>